<dbReference type="InterPro" id="IPR007480">
    <property type="entry name" value="DUF529"/>
</dbReference>
<reference evidence="3" key="1">
    <citation type="submission" date="2022-07" db="EMBL/GenBank/DDBJ databases">
        <title>Evaluation of T. orientalis genome assembly methods using nanopore sequencing and analysis of variation between genomes.</title>
        <authorList>
            <person name="Yam J."/>
            <person name="Micallef M.L."/>
            <person name="Liu M."/>
            <person name="Djordjevic S.P."/>
            <person name="Bogema D.R."/>
            <person name="Jenkins C."/>
        </authorList>
    </citation>
    <scope>NUCLEOTIDE SEQUENCE</scope>
    <source>
        <strain evidence="3">Fish Creek</strain>
    </source>
</reference>
<dbReference type="EMBL" id="CP056067">
    <property type="protein sequence ID" value="UKJ89405.2"/>
    <property type="molecule type" value="Genomic_DNA"/>
</dbReference>
<accession>A0A976QRI3</accession>
<dbReference type="OrthoDB" id="363084at2759"/>
<evidence type="ECO:0000256" key="1">
    <source>
        <dbReference type="SAM" id="MobiDB-lite"/>
    </source>
</evidence>
<dbReference type="Proteomes" id="UP000244803">
    <property type="component" value="Chromosome 4"/>
</dbReference>
<evidence type="ECO:0008006" key="5">
    <source>
        <dbReference type="Google" id="ProtNLM"/>
    </source>
</evidence>
<sequence>MRFNEIILWIIWTLWQNKRMVMLCCGSSCGSSTSISGVDLNLKSDKKSNKKFEYKRDDEYVTYTTKNNYAFKLVKDDKTQLWQASDENNYSRIVEVDFSGDRKTVIIRLAGNKTKVFIKDGIDYPWAEIYQDKINLRSMNIRYDEDTYFYSNVLQGSNRTFEARDGFAFNVVNEYVGTYRNEVWSTTKEKDYARKVVAEGNNKTIIYIGEGSSVSAKVFNKGSDGKWTEDTEASTEATKIYSELGSILSAPETSTPKTGIDLNIRSDTQSTDMFGCNKLGQYLTYTAKDNYAFKLVKDCDTEVWEATDSTEHSLKVEVDRLDNDSKAVIVYLYGDNKTKVFKKDGKKKPWNEIDTTRVTRKSINIDYPDETYFYKNELDNNIRTFTAKQGFTFNVVNEYIDDKMVEIWKADNESEYVNKIEVDLIDDDAKAFTVYLGDNKTKVFKKDGTNDPWNEFYTTRLNPKPVNINYLYECYFYKNELNNNVRTFTAKKGFAFNLVNEIIDDNKIVIWKTSNESEYAKKVVVEDNKVTIYIGDDGTEKLIEKGSDGKWPGATIGSTSTSSGSSGFWRKIKEWLCCKCCRSSCKSTDPNLVSTDSSAGSTSGLESNKRKSGSSIEETGESEDGTHSSGEAG</sequence>
<evidence type="ECO:0000256" key="2">
    <source>
        <dbReference type="SAM" id="SignalP"/>
    </source>
</evidence>
<dbReference type="Pfam" id="PF04385">
    <property type="entry name" value="FAINT"/>
    <property type="match status" value="1"/>
</dbReference>
<dbReference type="AlphaFoldDB" id="A0A976QRI3"/>
<evidence type="ECO:0000313" key="3">
    <source>
        <dbReference type="EMBL" id="UKJ89405.2"/>
    </source>
</evidence>
<protein>
    <recommendedName>
        <fullName evidence="5">SfiI-subtelomeric related protein family member</fullName>
    </recommendedName>
</protein>
<feature type="region of interest" description="Disordered" evidence="1">
    <location>
        <begin position="586"/>
        <end position="633"/>
    </location>
</feature>
<keyword evidence="2" id="KW-0732">Signal</keyword>
<proteinExistence type="predicted"/>
<name>A0A976QRI3_THEOR</name>
<organism evidence="3 4">
    <name type="scientific">Theileria orientalis</name>
    <dbReference type="NCBI Taxonomy" id="68886"/>
    <lineage>
        <taxon>Eukaryota</taxon>
        <taxon>Sar</taxon>
        <taxon>Alveolata</taxon>
        <taxon>Apicomplexa</taxon>
        <taxon>Aconoidasida</taxon>
        <taxon>Piroplasmida</taxon>
        <taxon>Theileriidae</taxon>
        <taxon>Theileria</taxon>
    </lineage>
</organism>
<feature type="compositionally biased region" description="Polar residues" evidence="1">
    <location>
        <begin position="588"/>
        <end position="606"/>
    </location>
</feature>
<feature type="signal peptide" evidence="2">
    <location>
        <begin position="1"/>
        <end position="19"/>
    </location>
</feature>
<evidence type="ECO:0000313" key="4">
    <source>
        <dbReference type="Proteomes" id="UP000244803"/>
    </source>
</evidence>
<feature type="chain" id="PRO_5037609230" description="SfiI-subtelomeric related protein family member" evidence="2">
    <location>
        <begin position="20"/>
        <end position="633"/>
    </location>
</feature>
<gene>
    <name evidence="3" type="ORF">MACJ_002655</name>
</gene>